<reference evidence="10" key="1">
    <citation type="submission" date="2019-03" db="EMBL/GenBank/DDBJ databases">
        <title>Genome sequencing and reference-guided assembly of Black Bengal Goat (Capra hircus).</title>
        <authorList>
            <person name="Siddiki A.Z."/>
            <person name="Baten A."/>
            <person name="Billah M."/>
            <person name="Alam M.A.U."/>
            <person name="Shawrob K.S.M."/>
            <person name="Saha S."/>
            <person name="Chowdhury M."/>
            <person name="Rahman A.H."/>
            <person name="Stear M."/>
            <person name="Miah G."/>
            <person name="Das G.B."/>
            <person name="Hossain M.M."/>
            <person name="Kumkum M."/>
            <person name="Islam M.S."/>
            <person name="Mollah A.M."/>
            <person name="Ahsan A."/>
            <person name="Tusar F."/>
            <person name="Khan M.K.I."/>
        </authorList>
    </citation>
    <scope>NUCLEOTIDE SEQUENCE [LARGE SCALE GENOMIC DNA]</scope>
</reference>
<dbReference type="AlphaFoldDB" id="A0A8C2SMB0"/>
<proteinExistence type="inferred from homology"/>
<evidence type="ECO:0000256" key="4">
    <source>
        <dbReference type="ARBA" id="ARBA00022691"/>
    </source>
</evidence>
<keyword evidence="1 9" id="KW-0820">tRNA-binding</keyword>
<dbReference type="EC" id="2.1.1.216" evidence="7"/>
<keyword evidence="6 9" id="KW-0694">RNA-binding</keyword>
<sequence length="267" mass="29232">MSRSCLCTCEPLVWLRVGKVAVRAGLMAGTHPRHQALRTVLHSLDLRANCYQRFVVPLLSISADFYVRVFVRVFTGQAKVKASASKQALVFQCVGCGAFHLQRLGKASAASGGRLKFSAACGPPVAPECEHCGQRHQLGGPMWAEPLHDLEFVGRVLEAVSANPGRFHTAERIRGVLSVITEELPDVPLYYTLDQLSSTIHCNTPSLLQLRSALLHAGFRVSLSHACKNAVKTDAPSSALWDIMRCWVRPGLTRWDRGGRGWSVPVP</sequence>
<keyword evidence="2 9" id="KW-0489">Methyltransferase</keyword>
<dbReference type="GO" id="GO:0000049">
    <property type="term" value="F:tRNA binding"/>
    <property type="evidence" value="ECO:0007669"/>
    <property type="project" value="UniProtKB-UniRule"/>
</dbReference>
<evidence type="ECO:0000256" key="6">
    <source>
        <dbReference type="ARBA" id="ARBA00022884"/>
    </source>
</evidence>
<dbReference type="PROSITE" id="PS51626">
    <property type="entry name" value="SAM_MT_TRM1"/>
    <property type="match status" value="1"/>
</dbReference>
<comment type="similarity">
    <text evidence="9">Belongs to the class I-like SAM-binding methyltransferase superfamily. Trm1 family.</text>
</comment>
<dbReference type="InterPro" id="IPR029063">
    <property type="entry name" value="SAM-dependent_MTases_sf"/>
</dbReference>
<evidence type="ECO:0000313" key="10">
    <source>
        <dbReference type="Ensembl" id="ENSCHIP00010044961.1"/>
    </source>
</evidence>
<keyword evidence="3 9" id="KW-0808">Transferase</keyword>
<comment type="catalytic activity">
    <reaction evidence="8">
        <text>guanosine(26) in tRNA + 2 S-adenosyl-L-methionine = N(2)-dimethylguanosine(26) in tRNA + 2 S-adenosyl-L-homocysteine + 2 H(+)</text>
        <dbReference type="Rhea" id="RHEA:43140"/>
        <dbReference type="Rhea" id="RHEA-COMP:10359"/>
        <dbReference type="Rhea" id="RHEA-COMP:10360"/>
        <dbReference type="ChEBI" id="CHEBI:15378"/>
        <dbReference type="ChEBI" id="CHEBI:57856"/>
        <dbReference type="ChEBI" id="CHEBI:59789"/>
        <dbReference type="ChEBI" id="CHEBI:74269"/>
        <dbReference type="ChEBI" id="CHEBI:74513"/>
        <dbReference type="EC" id="2.1.1.216"/>
    </reaction>
</comment>
<dbReference type="GO" id="GO:0002940">
    <property type="term" value="P:tRNA N2-guanine methylation"/>
    <property type="evidence" value="ECO:0007669"/>
    <property type="project" value="TreeGrafter"/>
</dbReference>
<organism evidence="10">
    <name type="scientific">Capra hircus</name>
    <name type="common">Goat</name>
    <dbReference type="NCBI Taxonomy" id="9925"/>
    <lineage>
        <taxon>Eukaryota</taxon>
        <taxon>Metazoa</taxon>
        <taxon>Chordata</taxon>
        <taxon>Craniata</taxon>
        <taxon>Vertebrata</taxon>
        <taxon>Euteleostomi</taxon>
        <taxon>Mammalia</taxon>
        <taxon>Eutheria</taxon>
        <taxon>Laurasiatheria</taxon>
        <taxon>Artiodactyla</taxon>
        <taxon>Ruminantia</taxon>
        <taxon>Pecora</taxon>
        <taxon>Bovidae</taxon>
        <taxon>Caprinae</taxon>
        <taxon>Capra</taxon>
    </lineage>
</organism>
<reference evidence="10" key="2">
    <citation type="submission" date="2025-08" db="UniProtKB">
        <authorList>
            <consortium name="Ensembl"/>
        </authorList>
    </citation>
    <scope>IDENTIFICATION</scope>
</reference>
<keyword evidence="4 9" id="KW-0949">S-adenosyl-L-methionine</keyword>
<protein>
    <recommendedName>
        <fullName evidence="7">tRNA (guanine(26)-N(2))-dimethyltransferase</fullName>
        <ecNumber evidence="7">2.1.1.216</ecNumber>
    </recommendedName>
</protein>
<dbReference type="SUPFAM" id="SSF53335">
    <property type="entry name" value="S-adenosyl-L-methionine-dependent methyltransferases"/>
    <property type="match status" value="1"/>
</dbReference>
<evidence type="ECO:0000256" key="5">
    <source>
        <dbReference type="ARBA" id="ARBA00022694"/>
    </source>
</evidence>
<evidence type="ECO:0000256" key="9">
    <source>
        <dbReference type="PROSITE-ProRule" id="PRU00958"/>
    </source>
</evidence>
<keyword evidence="5 9" id="KW-0819">tRNA processing</keyword>
<dbReference type="GO" id="GO:0160104">
    <property type="term" value="F:tRNA (guanine(26)-N2)-dimethyltransferase activity"/>
    <property type="evidence" value="ECO:0007669"/>
    <property type="project" value="UniProtKB-EC"/>
</dbReference>
<dbReference type="Pfam" id="PF02005">
    <property type="entry name" value="TRM"/>
    <property type="match status" value="1"/>
</dbReference>
<evidence type="ECO:0000256" key="1">
    <source>
        <dbReference type="ARBA" id="ARBA00022555"/>
    </source>
</evidence>
<evidence type="ECO:0000256" key="8">
    <source>
        <dbReference type="ARBA" id="ARBA00051897"/>
    </source>
</evidence>
<dbReference type="PANTHER" id="PTHR10631">
    <property type="entry name" value="N 2 ,N 2 -DIMETHYLGUANOSINE TRNA METHYLTRANSFERASE"/>
    <property type="match status" value="1"/>
</dbReference>
<dbReference type="InterPro" id="IPR002905">
    <property type="entry name" value="Trm1"/>
</dbReference>
<evidence type="ECO:0000256" key="7">
    <source>
        <dbReference type="ARBA" id="ARBA00039099"/>
    </source>
</evidence>
<name>A0A8C2SMB0_CAPHI</name>
<accession>A0A8C2SMB0</accession>
<dbReference type="Gene3D" id="3.30.56.70">
    <property type="entry name" value="N2,N2-dimethylguanosine tRNA methyltransferase, C-terminal domain"/>
    <property type="match status" value="1"/>
</dbReference>
<dbReference type="Ensembl" id="ENSCHIT00010062366.1">
    <property type="protein sequence ID" value="ENSCHIP00010044961.1"/>
    <property type="gene ID" value="ENSCHIG00010032592.1"/>
</dbReference>
<dbReference type="PANTHER" id="PTHR10631:SF3">
    <property type="entry name" value="TRNA (GUANINE(26)-N(2))-DIMETHYLTRANSFERASE"/>
    <property type="match status" value="1"/>
</dbReference>
<evidence type="ECO:0000256" key="2">
    <source>
        <dbReference type="ARBA" id="ARBA00022603"/>
    </source>
</evidence>
<dbReference type="InterPro" id="IPR042296">
    <property type="entry name" value="tRNA_met_Trm1_C"/>
</dbReference>
<dbReference type="GO" id="GO:0005634">
    <property type="term" value="C:nucleus"/>
    <property type="evidence" value="ECO:0007669"/>
    <property type="project" value="TreeGrafter"/>
</dbReference>
<evidence type="ECO:0000256" key="3">
    <source>
        <dbReference type="ARBA" id="ARBA00022679"/>
    </source>
</evidence>
<dbReference type="FunFam" id="3.30.56.70:FF:000001">
    <property type="entry name" value="tRNA (guanine(26)-N(2))-dimethyltransferase"/>
    <property type="match status" value="1"/>
</dbReference>
<dbReference type="Gene3D" id="3.40.50.150">
    <property type="entry name" value="Vaccinia Virus protein VP39"/>
    <property type="match status" value="1"/>
</dbReference>